<dbReference type="InterPro" id="IPR036866">
    <property type="entry name" value="RibonucZ/Hydroxyglut_hydro"/>
</dbReference>
<name>A0A7R7HUW4_9ACTN</name>
<evidence type="ECO:0000259" key="2">
    <source>
        <dbReference type="Pfam" id="PF12706"/>
    </source>
</evidence>
<accession>A0A7R7HUW4</accession>
<dbReference type="InterPro" id="IPR001279">
    <property type="entry name" value="Metallo-B-lactamas"/>
</dbReference>
<gene>
    <name evidence="3" type="ORF">Athai_04190</name>
</gene>
<dbReference type="Pfam" id="PF12706">
    <property type="entry name" value="Lactamase_B_2"/>
    <property type="match status" value="1"/>
</dbReference>
<dbReference type="Proteomes" id="UP000611640">
    <property type="component" value="Chromosome"/>
</dbReference>
<proteinExistence type="predicted"/>
<reference evidence="3 4" key="1">
    <citation type="submission" date="2020-08" db="EMBL/GenBank/DDBJ databases">
        <title>Whole genome shotgun sequence of Actinocatenispora thailandica NBRC 105041.</title>
        <authorList>
            <person name="Komaki H."/>
            <person name="Tamura T."/>
        </authorList>
    </citation>
    <scope>NUCLEOTIDE SEQUENCE [LARGE SCALE GENOMIC DNA]</scope>
    <source>
        <strain evidence="3 4">NBRC 105041</strain>
    </source>
</reference>
<feature type="compositionally biased region" description="Basic and acidic residues" evidence="1">
    <location>
        <begin position="1"/>
        <end position="15"/>
    </location>
</feature>
<feature type="region of interest" description="Disordered" evidence="1">
    <location>
        <begin position="1"/>
        <end position="34"/>
    </location>
</feature>
<organism evidence="3 4">
    <name type="scientific">Actinocatenispora thailandica</name>
    <dbReference type="NCBI Taxonomy" id="227318"/>
    <lineage>
        <taxon>Bacteria</taxon>
        <taxon>Bacillati</taxon>
        <taxon>Actinomycetota</taxon>
        <taxon>Actinomycetes</taxon>
        <taxon>Micromonosporales</taxon>
        <taxon>Micromonosporaceae</taxon>
        <taxon>Actinocatenispora</taxon>
    </lineage>
</organism>
<dbReference type="EMBL" id="AP023355">
    <property type="protein sequence ID" value="BCJ32916.1"/>
    <property type="molecule type" value="Genomic_DNA"/>
</dbReference>
<evidence type="ECO:0000313" key="4">
    <source>
        <dbReference type="Proteomes" id="UP000611640"/>
    </source>
</evidence>
<dbReference type="SUPFAM" id="SSF56281">
    <property type="entry name" value="Metallo-hydrolase/oxidoreductase"/>
    <property type="match status" value="1"/>
</dbReference>
<dbReference type="PANTHER" id="PTHR15032:SF36">
    <property type="entry name" value="METALLO-BETA-LACTAMASE DOMAIN-CONTAINING PROTEIN"/>
    <property type="match status" value="1"/>
</dbReference>
<keyword evidence="4" id="KW-1185">Reference proteome</keyword>
<feature type="domain" description="Metallo-beta-lactamase" evidence="2">
    <location>
        <begin position="108"/>
        <end position="300"/>
    </location>
</feature>
<protein>
    <submittedName>
        <fullName evidence="3">Membrane protein</fullName>
    </submittedName>
</protein>
<dbReference type="PANTHER" id="PTHR15032">
    <property type="entry name" value="N-ACYL-PHOSPHATIDYLETHANOLAMINE-HYDROLYZING PHOSPHOLIPASE D"/>
    <property type="match status" value="1"/>
</dbReference>
<dbReference type="RefSeq" id="WP_239156660.1">
    <property type="nucleotide sequence ID" value="NZ_AP023355.1"/>
</dbReference>
<dbReference type="KEGG" id="atl:Athai_04190"/>
<evidence type="ECO:0000313" key="3">
    <source>
        <dbReference type="EMBL" id="BCJ32916.1"/>
    </source>
</evidence>
<dbReference type="AlphaFoldDB" id="A0A7R7HUW4"/>
<dbReference type="GO" id="GO:0005737">
    <property type="term" value="C:cytoplasm"/>
    <property type="evidence" value="ECO:0007669"/>
    <property type="project" value="TreeGrafter"/>
</dbReference>
<sequence>MIDRTRTARRSDRPEGPAAAAIAARSTDVPVGGPPRRWPQSFADRLAAPLPGLPQLARLVRASRPLASVGDVDRIPIRRDGLPALRADTTAVTWVGHATYVLDIGGLRVLTDPVWSRRIPGVRPRFVPPGVALTEVTPVDAVVISHNHYDHLDAPTIRRLPRDTAVFVPAGLGEWFRRRGFRRVTELDWWESARLHDVRFDLVPAQHWSRRGPADTCRSLWGGWLLGAADHGPRIYFAGDTGYGDFFTAIAQRYPRIDLALLPIGAYHPRWFMRAVHLDPAEAVRAFGDLAADRMATMHWGTFAMTKEPVLEPLELVRAAWSATGLPRDRLWDLAIGETRRLAPRTT</sequence>
<dbReference type="Gene3D" id="3.60.15.10">
    <property type="entry name" value="Ribonuclease Z/Hydroxyacylglutathione hydrolase-like"/>
    <property type="match status" value="1"/>
</dbReference>
<evidence type="ECO:0000256" key="1">
    <source>
        <dbReference type="SAM" id="MobiDB-lite"/>
    </source>
</evidence>